<evidence type="ECO:0000256" key="1">
    <source>
        <dbReference type="SAM" id="MobiDB-lite"/>
    </source>
</evidence>
<evidence type="ECO:0000313" key="2">
    <source>
        <dbReference type="EMBL" id="NDY55888.1"/>
    </source>
</evidence>
<dbReference type="EMBL" id="JAAGRQ010000011">
    <property type="protein sequence ID" value="NDY55888.1"/>
    <property type="molecule type" value="Genomic_DNA"/>
</dbReference>
<organism evidence="2 3">
    <name type="scientific">Desulfolutivibrio sulfodismutans</name>
    <dbReference type="NCBI Taxonomy" id="63561"/>
    <lineage>
        <taxon>Bacteria</taxon>
        <taxon>Pseudomonadati</taxon>
        <taxon>Thermodesulfobacteriota</taxon>
        <taxon>Desulfovibrionia</taxon>
        <taxon>Desulfovibrionales</taxon>
        <taxon>Desulfovibrionaceae</taxon>
        <taxon>Desulfolutivibrio</taxon>
    </lineage>
</organism>
<reference evidence="2 3" key="1">
    <citation type="submission" date="2020-02" db="EMBL/GenBank/DDBJ databases">
        <title>Comparative genomics of sulfur disproportionating microorganisms.</title>
        <authorList>
            <person name="Ward L.M."/>
            <person name="Bertran E."/>
            <person name="Johnston D.T."/>
        </authorList>
    </citation>
    <scope>NUCLEOTIDE SEQUENCE [LARGE SCALE GENOMIC DNA]</scope>
    <source>
        <strain evidence="2 3">DSM 3696</strain>
    </source>
</reference>
<gene>
    <name evidence="2" type="ORF">G3N56_03915</name>
</gene>
<evidence type="ECO:0000313" key="3">
    <source>
        <dbReference type="Proteomes" id="UP000469724"/>
    </source>
</evidence>
<protein>
    <submittedName>
        <fullName evidence="2">Tetratricopeptide repeat protein</fullName>
    </submittedName>
</protein>
<proteinExistence type="predicted"/>
<dbReference type="Proteomes" id="UP000469724">
    <property type="component" value="Unassembled WGS sequence"/>
</dbReference>
<comment type="caution">
    <text evidence="2">The sequence shown here is derived from an EMBL/GenBank/DDBJ whole genome shotgun (WGS) entry which is preliminary data.</text>
</comment>
<keyword evidence="3" id="KW-1185">Reference proteome</keyword>
<sequence>MIEKIDLYREVLAIEPNSKAFFPLARALAESGRPDEAMAILETGIGFHPDHLEAKFLLVELYAASDREEDAVRVFSGVQDSLVRYPAVWRLWARHAAFSSRDPIVALSFLAQFFRDPGLTFAGVLEKGLEAMAASPLAAPSPAQPVVEAATPETGSVASSEAAEILEGGTPAPVAEPETAPTPPSAMAAGPANACEPTAEAPAPAAAGLPEEAVPDEEAEMSMPLRGAQEVLELAGALGMAEEDEAPAKEAASLAADMPDAVPAVAQVRTVHIPDMGIRTRTMASLLAAQGDAQGALDIYRELRAHLPSGPERAEVEARIAELSPPGLAAFTQKTVHEPQPVAAPVKPKGKAKLMGLLDALAGRLEARSEA</sequence>
<dbReference type="InterPro" id="IPR011990">
    <property type="entry name" value="TPR-like_helical_dom_sf"/>
</dbReference>
<dbReference type="RefSeq" id="WP_163300943.1">
    <property type="nucleotide sequence ID" value="NZ_JAAGRQ010000011.1"/>
</dbReference>
<feature type="region of interest" description="Disordered" evidence="1">
    <location>
        <begin position="170"/>
        <end position="206"/>
    </location>
</feature>
<dbReference type="SUPFAM" id="SSF48452">
    <property type="entry name" value="TPR-like"/>
    <property type="match status" value="1"/>
</dbReference>
<dbReference type="AlphaFoldDB" id="A0A7K3NI72"/>
<accession>A0A7K3NI72</accession>
<dbReference type="Pfam" id="PF14559">
    <property type="entry name" value="TPR_19"/>
    <property type="match status" value="1"/>
</dbReference>
<dbReference type="Gene3D" id="1.25.40.10">
    <property type="entry name" value="Tetratricopeptide repeat domain"/>
    <property type="match status" value="1"/>
</dbReference>
<name>A0A7K3NI72_9BACT</name>